<dbReference type="SUPFAM" id="SSF56219">
    <property type="entry name" value="DNase I-like"/>
    <property type="match status" value="1"/>
</dbReference>
<sequence length="334" mass="38347">MKRGVTILNWQRKCILTTLLVLSSLFLVFSTITYASERDFKDSLKITTHNVYFLPTAIYPNWGQSQRADLISKADYIQNQDVVILNELFDKKASKRLLTRLHSQYPYQTPIVGKGTEGWQNTSGTYRKIKKVSGGVGIVSKWPIVQQEQHIYKKGCGADMAGNKGFAYIKINKNGKYHHIIGTHLQAEDPTCFKGKDKDIRQSQMSEIKQFIKDKNIPKNEPVYIGGDLNVIKDSDEYQQMANNLNVSLPTQFDGNAYSWDTSSNSIAKYNYPKLEPQHLDYILLDRDHAQPSSWHNDTHRVKSPEWSVKSWGKTYKYNDYSDHYPLSGYASNE</sequence>
<evidence type="ECO:0000313" key="7">
    <source>
        <dbReference type="Proteomes" id="UP000001411"/>
    </source>
</evidence>
<evidence type="ECO:0000313" key="6">
    <source>
        <dbReference type="EMBL" id="AAO03605.1"/>
    </source>
</evidence>
<dbReference type="eggNOG" id="COG3568">
    <property type="taxonomic scope" value="Bacteria"/>
</dbReference>
<organism evidence="6 7">
    <name type="scientific">Staphylococcus epidermidis (strain ATCC 12228 / FDA PCI 1200)</name>
    <dbReference type="NCBI Taxonomy" id="176280"/>
    <lineage>
        <taxon>Bacteria</taxon>
        <taxon>Bacillati</taxon>
        <taxon>Bacillota</taxon>
        <taxon>Bacilli</taxon>
        <taxon>Bacillales</taxon>
        <taxon>Staphylococcaceae</taxon>
        <taxon>Staphylococcus</taxon>
    </lineage>
</organism>
<dbReference type="InterPro" id="IPR036691">
    <property type="entry name" value="Endo/exonu/phosph_ase_sf"/>
</dbReference>
<dbReference type="Pfam" id="PF03372">
    <property type="entry name" value="Exo_endo_phos"/>
    <property type="match status" value="1"/>
</dbReference>
<name>A0A0H2VE03_STAES</name>
<dbReference type="InterPro" id="IPR005135">
    <property type="entry name" value="Endo/exonuclease/phosphatase"/>
</dbReference>
<evidence type="ECO:0000256" key="1">
    <source>
        <dbReference type="ARBA" id="ARBA00006335"/>
    </source>
</evidence>
<evidence type="ECO:0000256" key="3">
    <source>
        <dbReference type="ARBA" id="ARBA00022735"/>
    </source>
</evidence>
<dbReference type="GO" id="GO:0005576">
    <property type="term" value="C:extracellular region"/>
    <property type="evidence" value="ECO:0007669"/>
    <property type="project" value="InterPro"/>
</dbReference>
<dbReference type="InterPro" id="IPR038772">
    <property type="entry name" value="Sph/SMPD2-like"/>
</dbReference>
<proteinExistence type="inferred from homology"/>
<dbReference type="CDD" id="cd09078">
    <property type="entry name" value="nSMase"/>
    <property type="match status" value="1"/>
</dbReference>
<dbReference type="PANTHER" id="PTHR16320">
    <property type="entry name" value="SPHINGOMYELINASE FAMILY MEMBER"/>
    <property type="match status" value="1"/>
</dbReference>
<evidence type="ECO:0000259" key="5">
    <source>
        <dbReference type="Pfam" id="PF03372"/>
    </source>
</evidence>
<comment type="similarity">
    <text evidence="1">Belongs to the neutral sphingomyelinase family.</text>
</comment>
<dbReference type="OrthoDB" id="338539at2"/>
<accession>A0A0H2VE03</accession>
<keyword evidence="2" id="KW-0732">Signal</keyword>
<keyword evidence="4" id="KW-0378">Hydrolase</keyword>
<dbReference type="GO" id="GO:0031640">
    <property type="term" value="P:killing of cells of another organism"/>
    <property type="evidence" value="ECO:0007669"/>
    <property type="project" value="UniProtKB-KW"/>
</dbReference>
<keyword evidence="3" id="KW-0204">Cytolysis</keyword>
<evidence type="ECO:0000256" key="2">
    <source>
        <dbReference type="ARBA" id="ARBA00022729"/>
    </source>
</evidence>
<dbReference type="NCBIfam" id="TIGR03395">
    <property type="entry name" value="sphingomy"/>
    <property type="match status" value="1"/>
</dbReference>
<keyword evidence="3" id="KW-0354">Hemolysis</keyword>
<dbReference type="Gene3D" id="3.60.10.10">
    <property type="entry name" value="Endonuclease/exonuclease/phosphatase"/>
    <property type="match status" value="1"/>
</dbReference>
<feature type="domain" description="Endonuclease/exonuclease/phosphatase" evidence="5">
    <location>
        <begin position="70"/>
        <end position="324"/>
    </location>
</feature>
<protein>
    <submittedName>
        <fullName evidence="6">Truncated beta-hemplysin</fullName>
    </submittedName>
</protein>
<dbReference type="EMBL" id="AE015929">
    <property type="protein sequence ID" value="AAO03605.1"/>
    <property type="molecule type" value="Genomic_DNA"/>
</dbReference>
<dbReference type="Proteomes" id="UP000001411">
    <property type="component" value="Chromosome"/>
</dbReference>
<dbReference type="KEGG" id="sep:SE_0008"/>
<dbReference type="PATRIC" id="fig|176280.10.peg.9"/>
<reference evidence="6 7" key="1">
    <citation type="journal article" date="2003" name="Mol. Microbiol.">
        <title>Genome-based analysis of virulence genes in a non-biofilm-forming Staphylococcus epidermidis strain (ATCC 12228).</title>
        <authorList>
            <person name="Zhang Y.Q."/>
            <person name="Ren S.X."/>
            <person name="Li H.L."/>
            <person name="Wang Y.X."/>
            <person name="Fu G."/>
            <person name="Yang J."/>
            <person name="Qin Z.Q."/>
            <person name="Miao Y.G."/>
            <person name="Wang W.Y."/>
            <person name="Chen R.S."/>
            <person name="Shen Y."/>
            <person name="Chen Z."/>
            <person name="Yuan Z.H."/>
            <person name="Zhao G.P."/>
            <person name="Qu D."/>
            <person name="Danchin A."/>
            <person name="Wen Y.M."/>
        </authorList>
    </citation>
    <scope>NUCLEOTIDE SEQUENCE [LARGE SCALE GENOMIC DNA]</scope>
    <source>
        <strain evidence="7">ATCC 12228 / FDA PCI 1200</strain>
    </source>
</reference>
<dbReference type="InterPro" id="IPR017766">
    <property type="entry name" value="Sphingomyelinase/PLipase_C"/>
</dbReference>
<gene>
    <name evidence="6" type="ordered locus">SE_0008</name>
</gene>
<dbReference type="AlphaFoldDB" id="A0A0H2VE03"/>
<evidence type="ECO:0000256" key="4">
    <source>
        <dbReference type="ARBA" id="ARBA00022801"/>
    </source>
</evidence>
<dbReference type="PANTHER" id="PTHR16320:SF23">
    <property type="entry name" value="SPHINGOMYELINASE C 1"/>
    <property type="match status" value="1"/>
</dbReference>
<dbReference type="HOGENOM" id="CLU_033415_0_0_9"/>
<dbReference type="GO" id="GO:0004767">
    <property type="term" value="F:sphingomyelin phosphodiesterase activity"/>
    <property type="evidence" value="ECO:0007669"/>
    <property type="project" value="InterPro"/>
</dbReference>